<dbReference type="Pfam" id="PF00550">
    <property type="entry name" value="PP-binding"/>
    <property type="match status" value="6"/>
</dbReference>
<name>A0ABT9QDE9_9ACTN</name>
<keyword evidence="4" id="KW-0677">Repeat</keyword>
<comment type="cofactor">
    <cofactor evidence="1">
        <name>pantetheine 4'-phosphate</name>
        <dbReference type="ChEBI" id="CHEBI:47942"/>
    </cofactor>
</comment>
<dbReference type="SMART" id="SM00823">
    <property type="entry name" value="PKS_PP"/>
    <property type="match status" value="6"/>
</dbReference>
<dbReference type="InterPro" id="IPR025110">
    <property type="entry name" value="AMP-bd_C"/>
</dbReference>
<dbReference type="NCBIfam" id="TIGR01733">
    <property type="entry name" value="AA-adenyl-dom"/>
    <property type="match status" value="6"/>
</dbReference>
<dbReference type="NCBIfam" id="NF003417">
    <property type="entry name" value="PRK04813.1"/>
    <property type="match status" value="11"/>
</dbReference>
<evidence type="ECO:0000313" key="8">
    <source>
        <dbReference type="EMBL" id="MDP9843969.1"/>
    </source>
</evidence>
<protein>
    <submittedName>
        <fullName evidence="8">Amino acid adenylation domain-containing protein/non-ribosomal peptide synthase protein (TIGR01720 family)</fullName>
    </submittedName>
</protein>
<dbReference type="InterPro" id="IPR001242">
    <property type="entry name" value="Condensation_dom"/>
</dbReference>
<feature type="domain" description="Carrier" evidence="7">
    <location>
        <begin position="7003"/>
        <end position="7077"/>
    </location>
</feature>
<feature type="domain" description="Carrier" evidence="7">
    <location>
        <begin position="1141"/>
        <end position="1215"/>
    </location>
</feature>
<feature type="compositionally biased region" description="Basic and acidic residues" evidence="6">
    <location>
        <begin position="2182"/>
        <end position="2218"/>
    </location>
</feature>
<dbReference type="Pfam" id="PF00501">
    <property type="entry name" value="AMP-binding"/>
    <property type="match status" value="7"/>
</dbReference>
<feature type="region of interest" description="Disordered" evidence="6">
    <location>
        <begin position="6925"/>
        <end position="6944"/>
    </location>
</feature>
<dbReference type="PROSITE" id="PS00012">
    <property type="entry name" value="PHOSPHOPANTETHEINE"/>
    <property type="match status" value="6"/>
</dbReference>
<evidence type="ECO:0000256" key="1">
    <source>
        <dbReference type="ARBA" id="ARBA00001957"/>
    </source>
</evidence>
<evidence type="ECO:0000259" key="7">
    <source>
        <dbReference type="PROSITE" id="PS50075"/>
    </source>
</evidence>
<dbReference type="Gene3D" id="3.30.300.30">
    <property type="match status" value="8"/>
</dbReference>
<evidence type="ECO:0000256" key="2">
    <source>
        <dbReference type="ARBA" id="ARBA00022450"/>
    </source>
</evidence>
<feature type="region of interest" description="Disordered" evidence="6">
    <location>
        <begin position="4858"/>
        <end position="4879"/>
    </location>
</feature>
<dbReference type="CDD" id="cd02440">
    <property type="entry name" value="AdoMet_MTases"/>
    <property type="match status" value="2"/>
</dbReference>
<dbReference type="CDD" id="cd05930">
    <property type="entry name" value="A_NRPS"/>
    <property type="match status" value="3"/>
</dbReference>
<dbReference type="Gene3D" id="3.40.50.980">
    <property type="match status" value="10"/>
</dbReference>
<dbReference type="InterPro" id="IPR045851">
    <property type="entry name" value="AMP-bd_C_sf"/>
</dbReference>
<dbReference type="InterPro" id="IPR010060">
    <property type="entry name" value="NRPS_synth"/>
</dbReference>
<dbReference type="Gene3D" id="3.40.50.12780">
    <property type="entry name" value="N-terminal domain of ligase-like"/>
    <property type="match status" value="1"/>
</dbReference>
<dbReference type="InterPro" id="IPR023213">
    <property type="entry name" value="CAT-like_dom_sf"/>
</dbReference>
<dbReference type="InterPro" id="IPR029058">
    <property type="entry name" value="AB_hydrolase_fold"/>
</dbReference>
<keyword evidence="2" id="KW-0596">Phosphopantetheine</keyword>
<dbReference type="SUPFAM" id="SSF47336">
    <property type="entry name" value="ACP-like"/>
    <property type="match status" value="6"/>
</dbReference>
<feature type="domain" description="Carrier" evidence="7">
    <location>
        <begin position="4877"/>
        <end position="4952"/>
    </location>
</feature>
<dbReference type="PANTHER" id="PTHR45527:SF1">
    <property type="entry name" value="FATTY ACID SYNTHASE"/>
    <property type="match status" value="1"/>
</dbReference>
<feature type="compositionally biased region" description="Low complexity" evidence="6">
    <location>
        <begin position="6925"/>
        <end position="6936"/>
    </location>
</feature>
<evidence type="ECO:0000256" key="4">
    <source>
        <dbReference type="ARBA" id="ARBA00022737"/>
    </source>
</evidence>
<dbReference type="PROSITE" id="PS50075">
    <property type="entry name" value="CARRIER"/>
    <property type="match status" value="6"/>
</dbReference>
<dbReference type="RefSeq" id="WP_307558470.1">
    <property type="nucleotide sequence ID" value="NZ_JAUSQU010000001.1"/>
</dbReference>
<proteinExistence type="predicted"/>
<dbReference type="Gene3D" id="3.30.559.30">
    <property type="entry name" value="Nonribosomal peptide synthetase, condensation domain"/>
    <property type="match status" value="7"/>
</dbReference>
<dbReference type="SUPFAM" id="SSF56801">
    <property type="entry name" value="Acetyl-CoA synthetase-like"/>
    <property type="match status" value="6"/>
</dbReference>
<dbReference type="Gene3D" id="3.30.559.10">
    <property type="entry name" value="Chloramphenicol acetyltransferase-like domain"/>
    <property type="match status" value="6"/>
</dbReference>
<dbReference type="NCBIfam" id="TIGR01720">
    <property type="entry name" value="NRPS-para261"/>
    <property type="match status" value="1"/>
</dbReference>
<dbReference type="PROSITE" id="PS00455">
    <property type="entry name" value="AMP_BINDING"/>
    <property type="match status" value="6"/>
</dbReference>
<evidence type="ECO:0000256" key="5">
    <source>
        <dbReference type="ARBA" id="ARBA00023194"/>
    </source>
</evidence>
<dbReference type="InterPro" id="IPR010071">
    <property type="entry name" value="AA_adenyl_dom"/>
</dbReference>
<dbReference type="InterPro" id="IPR006162">
    <property type="entry name" value="Ppantetheine_attach_site"/>
</dbReference>
<sequence>MSAIEEATAYWDRRLAPLPQETALPVDFPYPPLPAGERRTRSRMLTVTAPEASLLAAYVALLHRYGGSGDISVGYDGLPVRVEVSGDTTFGELVRRVTVACEEARAHRMPLSALVAGLRPEPTRGGGLFFNTGFSTGTGSGTDVVNGFDASFDPGFGPGAGSEAGETAGPLDVALEVSVREARVSYRPDLFEAATVDRLLGHYATLLADGLVRPDACVGELELLDAEERHRILVEWNDTGHLVPPRTWPEMFAEQVRLRPDAVALVFEDTHLTYTELDERANRLAHALIARGAGPERVVALALPRSAELIIAEVAVLKSGAAYLPVDTDYPADRIAYMLADAAPACLVTTADTVADIPACDGMEPLVLDAPETARELSARPDHDPAETDRGPLSVLNAAYVIYTSGSTGRPKGVVLSHAGVAKLVATQSERFGVGPDSRVLQFASPSFDVAFWDLCLGLLSGGRLVVVPAERRVPGAPLADYANANGITFMILPPALLAAMPDDVHLPPAATLLAGTERVSPELVGRYARGRMMFNAYGPTEATTNSTLGLCDPEIPSGSIVPIGVPDPGTRAYVLDARLRPVPAGVTGELYLGGEGLARGYLGRPDLTAERFVADPFGQAGERLYRTGDLVRWKPDGRLEYLGRVDAQVKIRGFRIEPGEIESVLRGHPAVDQVAVVVREDRPGDRRLAAYIVPSLEAEAGHDETERVGEWKDLHELLYSAAGSEGFQENFAGWNSMYDGLPIPVEEMREWRDATIGRIEELRPRRVLEIGVGSGLILSRVAPGCETYWGTDLSEEAVRALRAQVDAVPELAGRVELRAQPAHDVTGLPEGLFDTVVVNSVAQYFPSAEYLADVLRKAGTLLAPGGSVFLGDVRNLRLLRCLRAAVETRRVADPQDKQALLAAVERTVAWEGELLLDPDFFGTLEDFEADIRVKRGAHHNELTRYRYDVVLRKRTTVTPVPAGTEEIRWDDLGSLDALDAHLTARPARLRVTGLPNARLTEDLAALCALDDSSRPAVHADDTDPETLHALAARHGYRVAVTWNGHADDGGLDAVLAVGDTPLGDLYRPGGAFPHANRPVPFRDVTALMKTLRSYGAEWLPDYMVPSAFVPLDRLPVTPSGKLDGAALPAPDYAALSSGRAPRDAREELLCALYAEALHLRSVSADDDFFALGGDSIIAIQLLVLARGAGLRLTSRDVFRHRTVAALARIAVDRTDTGNAANAREEAGDVPLVELTPAELAEVQGDHPVTVEDLLPLSPLQEGFFFHSLVDGSDGDAYVVQQVIELAGPVDGEALRRAAQNLLDRHAPLRACFRRLPDGRAVQIVAGRLEVPWHEVDLSARDAEAQRSLVDAVTAEERARRFDLARPPLVRCALVRLGHDRGLLVLTFHHIVADGWSLPVLHRELMASYGAAPAALPEVAPYRDYLRRLSAADRDAARAAWRTALAGFDEPTRLVDVPADGGPLGSEQVRIELSEHVTARLAARAREHGVTLGTVVQSAWGLLLGRLTGRQDVVFGTTVSGRDAEVDGIESMVGLFINTLPTRFRWEPADTLAGLVGRLQDEQAGLLDHWHLGLAEIQRVAGLAGGGELFDTLVVFENYPAGTGLADPSGTVRITGHAFHDAVHYPLALIVKPGRRLDLRLKHHVRRLDGEAVRRIADRLTRILQALAADPGQIVAGVDLLSGGEHARALPEGEGRPVPETTLAAAFEAQAARTPRATAVVYDGESLTYEELDARAEALARLLRARGAGPERIVAVAVPRSAELMVALLGVLKSGAAYLPIDVDYPADRIAYMLTDSGARTVVTTAATAPRLPEADGLTPLVLDASADSADAPVPSTPSGPPAAADLSDPAVPTGPADLPGPADGGRSADSVPVAAGPDDPAYLIYTSGSTGRPKGVVVTHRAIVNRLVWMQGEYGLRADDRVLQKTPSSFDVSVWEFFWALCEGAAVVLAKPDGHRDPSYLAGLIREQRVTTMHFVPSMLEAFLGADEITGDPSWAAPLRRVLSSGEALPGAAAARWQALTGVPLHNLYGPTEAAVDVTHHAYDGSADTTVPIGRPVWNTGLRVLDSCLRPVPAGVPGELYLAGVQLARGYHARPGLTAERFTADPYGPAGSRMYRTGDLVRLREDGTVEYLGRTDRQVKLRGNRIEPGEIEAALASRPAVAQAAVTVHGSTLVAYIVPARDGRGSPDPSVHDGRVSLDVPARDRQGSPDPSAHDSQESFDVAALRAALTEALPAPMVPGAYVLLDALPLTPSGKLDRNALPAPQAVRAESRAPRDEREHVLTEIFAAVLRLDEVGVDDDFFMLGGDSITSIGVSSRARRAGLEVNPRDVFEHRTPAGLAAVAATAATTAPAAEPRDPGSAFALTEEETERVHRLGGGSVEDIWPLAPLQEGLFFHSTYDDGALDVYTVHESFDVAVRLDAGRLRTAVGALLARNPSLRAGFTSDGLRQPVQFIVGDPGIPLEEVDLSALPADAQDARLRELMDAERTRRFDLARPLLFRMLLIRLGETRGDRLVIGRHLLLWDGWSAWLFLDQLFALYETDGDGRELPDPGSYRDYLTWLEAQDTEVATRAWRAALGGLDEPTLLAAGQGLEPVIPESLDADLTSELSGRLRDAVRGHGLTLNTVLNTVWGLVLAGATGRTDVVFGTTVAGRPSEVPDVENVIGMFLNTVPARLAFTPAEPVLDLLRRVQDERLALMPYEYLGLGVLQAETGHRQLFDTLFVLRNSDTEERLAELSDRHGATAVANVDATHYPVNLIVTPGERIRVTLAHRPDVIARPRAQALLDRFVLLLERLAHDLDAPVGRLDPLLPAERAALEREWAAGRVPVPRETVADLLAAQAVRTPEATALVFGDRRVTYADLDARINRMARLLLARGAAPEKIVALGLPRSIDMVVALFAVLRTGAAYLPLELDHPDDRLTTMLADARPALLLCTSAVSARLGGDPSAGPGVLRLSGGPDGPGVLDVPRVALDDPATARELDGLSGDPVTEADRPRFSLEHPAYVIYTSGSTGRPKGVVTPYRGLTNMQLNHQKEIFAPAIASAGGRRMRVAHTVSFAFDMSWEELLWLVEGHEVHICDEELRRDAEALVAYCETHRIDVVNVTPTYAHLLIEEGLLEGHRPPLVLLGGEAVPETVWSRLRDTEGTYGYNLYGPTEYTINTLGGGTDDSSTSTVGRPIRGTRAHILDAWLRPVPDGVPGELYIAGIGLARGYLDRPGLTAERFVADPYGEPGERMYRTGDLVRRRADGNLDFLGRTDDQVKIRGYRVEPGEIETVLARHPQVAQAAVIARDDPSAPGTQRLIGYVVPAELTGEERESAERERIDEWQEIYSDEYEQIGTAVFTEDFAGWDSSYDGRPIPVEHMREWREQTVARIRELRPRRILEIGVGSGLLLSRLAPDAEAYWATDFAAPVIRKIGEDLRRDPELAAKVELRCRPAHVTEGMPAGYFDTIVINSVIQYFPSIDHLTEVIRGAMGLLAPGGALFVGDVRNLRQARAFHTGIQLTRSGENSDPEHVRRAVERNLALEKELLVDPDYFTTLGFGVDLRTKRGHHHNELTRYRYDAVLYHGEADVRLGDEPVLEWTDGQIRSGEPVPGRIDGPMPEADGPVLEGTAGPVPESAGGLVPVWADGPVWAGGLARHLRERRPERLRVTGVPDARAAGERGATLTGGVEPEALHELGAEEGYRLLTTWSREPGHYDAVFVRGEFRVTAGLYPPGGGVAPYANVPTATRDTSGLVRRLREDLRRQLPDYMVPAGFVTLDRLPMNDNGKLDVRALPEAEPPVPLAGGRGPQTAREEVLCRLFAGVLVLPEVGAEDNFFDLGGHSLLATRLISRARTDLGAELAIRDLFEAPTPALLAVRADAGRPARPAVAPIAERPERIPVSPAQRRLWLAERLSGGDAYHFPLVFRLRGTLEADALHQALRDVAGRHEALRTVFAEHEGEPYQLIVPAAEAEPYLTVEDCPQEELDARIGAAVGRPFDLATELPLRAEVLRVSPDDHVVAIVLHHITTDEWSDRPFLADLDTAYRARLEGRAPGWAPLPVQYADYTLWQRGLLGEPADPGGEGARQLAFWTRALTGLLEEIPLPLDRSRPAEPTGRAGTVRTELPAETARALRAMCAETGTSMFMLLHAAVATLLHRMGAGTDIPLGAPIAGRTDSALDDLVGFFVNTLVLRTDLSGDPTFVELLDRVRNADLAAFEHQDLPFERIVEAVNPPRVPGRNPLFQVMMGYHYRPGGDPRVLDLSTEWWPARIETAKFDLDFTFVDHVEENRVTLLLEYAEDLADRETARALADRTVTLLGRLAADPSLPVSRVPVLTEEEREASTGAWNDTARPVERRTVPALFAETARRRGDRVALVVDGRRMTFGELSARAGDIAALLLRRGVTAESVVGLALPRAEMVPAILGVLAAGAAYLPLDPGYPAERLEYMLDDAAPVCVLTTSAIAPRLPAGRAGSLLLDDPLTLAEPADHARDESFPGTRALPSAVAYVIYTSGSTGRPKGVLGTHGGLSNLFGSNHEDLIEPARRAAGRETLRAVHAASFGFDGSWEPMLWLLAGHELHVVDENTMTDPAALLAYLDDERIDYVDVTPTYLREMIHHGFLDPGRSRPGVVVVGGEATPAPLWNRLCALPGTVVHDMYGPTECAVDAYGWHSDGRHRGLRHDGSAQGAGRTGPWAAPVANTRAHVLDATLRPVPAGVPGELYVAGEGLARGYLGRPGLTAERFVADPFGTPGSRMYRTGDLVRRRADGTLVFLGRADDQVKLRGFRIELGEIETVLRAHPDVAHAAVAIREDTPGARRLVAYVVPRSGPDGPSDACPGREIDSAKLRAHLAAALPEHMVPAAFVRLTALPRTGGGKLDRLALPSPDPAAATSGRRPRDAREEILCELFAAVLGADQVGVDDDFFALGGHSLLAMRLISRIRTALGAEITLRAIFEAPTVARLAERLREEKPGGMPALLPAVRPEFPPLSFAQRRLWVLHRLQGPSPVYNIPMAWRLSGPLDADALGAAVRDLVIRHESLRTVFPERDGHPHQLVLDPGLVHVVTHTERVTEAELPGRLAEAAGQGFELDREPPLRAWVFQVAPQEHVLLLVVHHIAGDEWSDRPLWGDLAIAYRARVEGREPGWAPLPVQYADYTLWHRDVLGDADDPGSPQARRLAFWRRALAELPEELTLPTDRPRPQESGHRGGVVGLSLDPELERGLRRLARDQGVSMFMVAQAAVAALLHRLGAGEDIPLGAPISGRVDESLEDLVGFFVNSLVLRTDLSGAPTFGELLARVRETDLAAYEHQDLPFERLVEAINPVRSLARHPLFQVMVVYLTGRGVAPDLPELSARPEPLGQETAKFDLSFDFVEQGDGNGIQGWIEYSADLFDHDTVERIARRLVRLLHQVVADPGRPVRELEVLDERERELVVGEWNDTARAVEATTLPELFRAQAARTPDALALVSGEERLTYAELDARVERVARTLAGMGAGPERTVAVALPRSTELVVALLAVHRTGAAYLPLDADYPRERVAFMLDDARPVCVLSDGLPDGPPGELPGSYDPRHPAYVIYTSGSTGRPKGVVVPHEGIVNRLLWMQDAYGLTAEDRVLQKTPSSFDVSVWEFFWPLITGAALVVARPEGHRDPAYLAGLIQDERITTVHFVPSMLRAFLREPGAARCGGLRRVMCSGEALPADLASLFHTVLGAELHNLYGPTEASVDVTAVRVLPGAGGVPIGRPVWNTRTYVLDAALRPVPPGVAGELYLAGVQLARGYLDRPSLTGERFVADPHGAPGTRMYRTGDLARWSPDGSLEFLGRADDQVKVRGFRIELGEIEAVLSRHEAVAHATVVVREERLLAYVVPAGGRDAPGAATLRDHAGAALPEHMVPAAFVTLEAVPLTPNGKLDRRALPAFDFAAEVTDTLPRTPREELLCELFAAVLGLERVGAEDDFFTLGGDSIVAMQLVGRARAAGLVISPRDVFRHKTVAALAAVAGAPGGASLASPAYAALVTLTDDERAGLPAGDAEILPLTPLQAGLLFHASFDSGADGPDVYTVQVSYDLDGPLDAARLREAGQALLDRHDNLRAGFRYLSSGRPVAVVPRTVTLPWRQVDLSGLDEADHEARWTRCLAQERRRFTPSEPPLLRLMLARLSSGRHRLVLSHQHLLLDGWSVSQLMRELSELYAHGADSSDPLGRRADPSGPPAPYRDFLAWLARQDAEVSADAWAEALDGLEEPTHLVPADPNRAPIVPETHTTHLTRELTEALTALARSRSLTVNTLVQGAWSILLSRLTGRDDVVFGATVSGRPPELDGVESMIGLFINTVPVRVRVRDGESLSAFLDRLQDEQSRLIAHQHHGLADIQRRAGLGELFDTLVVFESYPDAGGPALGAGGGLRTVVRDHRDSTHYPFAWAVEPADRLVLTAEYRPDLFDRAAAERMTASMVRLFEAMTADAGQLLGRVDILGPADRHTVLETWNDTGLTAAPGAPATVPALFEAQAAATPDAVAVVSGTVAWTFAELNERANRLARLLVEHGAGPEEIVVLSLPRSADFMLAILAVLKSGAAYLPVDTDLPAGRILDMLDDARPRLILTSAKLAGALPDSEVPRLRLDTLETAGRLALQSADDLSTAPDPRHPAYVIYTSGSTGRPKGVVVCHSGVVNLFHSHRRTLHDPAKRATGRRHLRVGHAWSFSFDASWQPQLWLLDGHALHIVDDETRRDPELTVAAIREQGLDFIEVTPSFFAQMAGLGLIEDGECPLAVVGVGGEAVPDSLWSDLAGLRSTEAFNLYGPTEATVDALVARIRDSESPLVGRPVGNARAYVLDAALRPVPPGVTGELYLAGAGLARGYLGRPGLSAERFVADPFGTPGSRMYRTGDVARWNDGGRLEYGGRADDQVKIRGFRVEPAEIEAVLDRHESVAQVVVVAREDRPGVRQLAAYVVPAGSGASPGPAGDSGTPIPASAGNTGLPDPAALRAFVAALLPDYMVPAAVVILEELPLLPNGKLDRKRLPVPEFTSAAGGRKPSGDVERALSAVVTEVLGLSEIGADDDLFSLGGDSIVAMRLVSRARAAGLRVTPREVFQHRTVAGLAAVAVASGPDTGSRTGEGTGVVPLTPIMHAMRERGGPIRGYHQAALLQTPATLDEPGLRSVLQAVADRHDMLRARLERTRASFGGDGAERWSLRVPAPGTVDVASWLVRVDTSALDAPTGEAAGAAVEDTALRAVIAEHARAARSRLDPETGDMVRAVWFDAGRERPGRLLLLIHHLAVDGVSWRVLLPDLAAAWQDVEAGRPPVPAPVGLSFRRWSELLGERATDPAREDELPLWTSILAADDPLPVARALDPDRDVVATSRHLSLTLPADRTAPLLSRVPAAFGATVNDVLLTALALAVANWRRRAGVRGPGDAVLVDLEGHGRQEELAGDADLSRTVGWFTSVVPVRLDPGAVDLADALAGGPALDEALARIGGHLASLPAAGIGHGLLRHLNPVTGPELARHREPQIQFNYLGRFGLPEATDWSWAAESEAAELGDDPRMPMSHALTVNALTEDRAGGPEFVASWSYASGVLTEEAVRDLAETWFRVLRALVDRAEVLEAGR</sequence>
<dbReference type="CDD" id="cd19543">
    <property type="entry name" value="DCL_NRPS"/>
    <property type="match status" value="3"/>
</dbReference>
<keyword evidence="9" id="KW-1185">Reference proteome</keyword>
<organism evidence="8 9">
    <name type="scientific">Streptosporangium lutulentum</name>
    <dbReference type="NCBI Taxonomy" id="1461250"/>
    <lineage>
        <taxon>Bacteria</taxon>
        <taxon>Bacillati</taxon>
        <taxon>Actinomycetota</taxon>
        <taxon>Actinomycetes</taxon>
        <taxon>Streptosporangiales</taxon>
        <taxon>Streptosporangiaceae</taxon>
        <taxon>Streptosporangium</taxon>
    </lineage>
</organism>
<keyword evidence="5" id="KW-0045">Antibiotic biosynthesis</keyword>
<feature type="region of interest" description="Disordered" evidence="6">
    <location>
        <begin position="1828"/>
        <end position="1874"/>
    </location>
</feature>
<dbReference type="NCBIfam" id="NF004282">
    <property type="entry name" value="PRK05691.1"/>
    <property type="match status" value="15"/>
</dbReference>
<dbReference type="Gene3D" id="1.10.1200.10">
    <property type="entry name" value="ACP-like"/>
    <property type="match status" value="4"/>
</dbReference>
<feature type="compositionally biased region" description="Low complexity" evidence="6">
    <location>
        <begin position="1854"/>
        <end position="1866"/>
    </location>
</feature>
<feature type="domain" description="Carrier" evidence="7">
    <location>
        <begin position="2274"/>
        <end position="2348"/>
    </location>
</feature>
<dbReference type="InterPro" id="IPR013217">
    <property type="entry name" value="Methyltransf_12"/>
</dbReference>
<comment type="caution">
    <text evidence="8">The sequence shown here is derived from an EMBL/GenBank/DDBJ whole genome shotgun (WGS) entry which is preliminary data.</text>
</comment>
<dbReference type="EMBL" id="JAUSQU010000001">
    <property type="protein sequence ID" value="MDP9843969.1"/>
    <property type="molecule type" value="Genomic_DNA"/>
</dbReference>
<dbReference type="PANTHER" id="PTHR45527">
    <property type="entry name" value="NONRIBOSOMAL PEPTIDE SYNTHETASE"/>
    <property type="match status" value="1"/>
</dbReference>
<dbReference type="InterPro" id="IPR029063">
    <property type="entry name" value="SAM-dependent_MTases_sf"/>
</dbReference>
<accession>A0ABT9QDE9</accession>
<keyword evidence="3" id="KW-0597">Phosphoprotein</keyword>
<reference evidence="8 9" key="1">
    <citation type="submission" date="2023-07" db="EMBL/GenBank/DDBJ databases">
        <title>Sequencing the genomes of 1000 actinobacteria strains.</title>
        <authorList>
            <person name="Klenk H.-P."/>
        </authorList>
    </citation>
    <scope>NUCLEOTIDE SEQUENCE [LARGE SCALE GENOMIC DNA]</scope>
    <source>
        <strain evidence="8 9">DSM 46740</strain>
    </source>
</reference>
<dbReference type="Proteomes" id="UP001225356">
    <property type="component" value="Unassembled WGS sequence"/>
</dbReference>
<dbReference type="Pfam" id="PF08242">
    <property type="entry name" value="Methyltransf_12"/>
    <property type="match status" value="2"/>
</dbReference>
<dbReference type="InterPro" id="IPR020845">
    <property type="entry name" value="AMP-binding_CS"/>
</dbReference>
<dbReference type="SUPFAM" id="SSF52777">
    <property type="entry name" value="CoA-dependent acyltransferases"/>
    <property type="match status" value="13"/>
</dbReference>
<dbReference type="InterPro" id="IPR009081">
    <property type="entry name" value="PP-bd_ACP"/>
</dbReference>
<feature type="domain" description="Carrier" evidence="7">
    <location>
        <begin position="3791"/>
        <end position="3866"/>
    </location>
</feature>
<evidence type="ECO:0000256" key="6">
    <source>
        <dbReference type="SAM" id="MobiDB-lite"/>
    </source>
</evidence>
<dbReference type="Pfam" id="PF13193">
    <property type="entry name" value="AMP-binding_C"/>
    <property type="match status" value="5"/>
</dbReference>
<dbReference type="Gene3D" id="2.30.38.10">
    <property type="entry name" value="Luciferase, Domain 3"/>
    <property type="match status" value="5"/>
</dbReference>
<dbReference type="InterPro" id="IPR020806">
    <property type="entry name" value="PKS_PP-bd"/>
</dbReference>
<dbReference type="CDD" id="cd19540">
    <property type="entry name" value="LCL_NRPS-like"/>
    <property type="match status" value="2"/>
</dbReference>
<dbReference type="CDD" id="cd17646">
    <property type="entry name" value="A_NRPS_AB3403-like"/>
    <property type="match status" value="2"/>
</dbReference>
<feature type="domain" description="Carrier" evidence="7">
    <location>
        <begin position="5905"/>
        <end position="5979"/>
    </location>
</feature>
<gene>
    <name evidence="8" type="ORF">J2853_003180</name>
</gene>
<dbReference type="InterPro" id="IPR000873">
    <property type="entry name" value="AMP-dep_synth/lig_dom"/>
</dbReference>
<evidence type="ECO:0000256" key="3">
    <source>
        <dbReference type="ARBA" id="ARBA00022553"/>
    </source>
</evidence>
<evidence type="ECO:0000313" key="9">
    <source>
        <dbReference type="Proteomes" id="UP001225356"/>
    </source>
</evidence>
<dbReference type="InterPro" id="IPR036736">
    <property type="entry name" value="ACP-like_sf"/>
</dbReference>
<feature type="region of interest" description="Disordered" evidence="6">
    <location>
        <begin position="2182"/>
        <end position="2219"/>
    </location>
</feature>
<dbReference type="InterPro" id="IPR042099">
    <property type="entry name" value="ANL_N_sf"/>
</dbReference>
<dbReference type="Gene3D" id="3.40.50.1820">
    <property type="entry name" value="alpha/beta hydrolase"/>
    <property type="match status" value="2"/>
</dbReference>
<dbReference type="SUPFAM" id="SSF53335">
    <property type="entry name" value="S-adenosyl-L-methionine-dependent methyltransferases"/>
    <property type="match status" value="2"/>
</dbReference>
<dbReference type="Pfam" id="PF00668">
    <property type="entry name" value="Condensation"/>
    <property type="match status" value="6"/>
</dbReference>
<dbReference type="Gene3D" id="3.40.50.150">
    <property type="entry name" value="Vaccinia Virus protein VP39"/>
    <property type="match status" value="2"/>
</dbReference>